<dbReference type="Proteomes" id="UP000177622">
    <property type="component" value="Unassembled WGS sequence"/>
</dbReference>
<evidence type="ECO:0000256" key="4">
    <source>
        <dbReference type="ARBA" id="ARBA00022777"/>
    </source>
</evidence>
<keyword evidence="3" id="KW-0547">Nucleotide-binding</keyword>
<evidence type="ECO:0000313" key="7">
    <source>
        <dbReference type="EMBL" id="OGE53613.1"/>
    </source>
</evidence>
<dbReference type="InterPro" id="IPR002575">
    <property type="entry name" value="Aminoglycoside_PTrfase"/>
</dbReference>
<keyword evidence="8" id="KW-1185">Reference proteome</keyword>
<dbReference type="GO" id="GO:0016301">
    <property type="term" value="F:kinase activity"/>
    <property type="evidence" value="ECO:0007669"/>
    <property type="project" value="UniProtKB-KW"/>
</dbReference>
<sequence length="371" mass="41490">MLTEQEIRDQITQQLSQTPFACTSLTRLSGGTANYVYRGTVSPAESIIIKNTRGHSASNPNFKIVVDRCYFEEAILQALHGLPPYSQDNITVKTPRLLNFDKETNTQVLEDLPNSVDLKNFLISDVSDGITDTAARTLGLAMGFWLRSFHSWGNEDAQLKAKATVAENTAMRDLKFYINYTMLIDTIPNFPKLLGESRDVFEKVRDMAADELKKVDGSNDYGIIHGDFWTGNILLPKVPLTEQAQTEVFVVDWELVHVGRRALDLAQMIAELYETKLFKNVDAGLWAIEGFLDGYGSLSDDTAFRTAIHVGVHLVCWGSRVPGWGTPEQIEEVVKGAWVVCSTDDAKMPMASKINEATRFNKVRALQQTFN</sequence>
<protein>
    <recommendedName>
        <fullName evidence="6">Aminoglycoside phosphotransferase domain-containing protein</fullName>
    </recommendedName>
</protein>
<dbReference type="OrthoDB" id="25129at2759"/>
<evidence type="ECO:0000256" key="3">
    <source>
        <dbReference type="ARBA" id="ARBA00022741"/>
    </source>
</evidence>
<dbReference type="EMBL" id="LXJU01000007">
    <property type="protein sequence ID" value="OGE53613.1"/>
    <property type="molecule type" value="Genomic_DNA"/>
</dbReference>
<dbReference type="GeneID" id="34575895"/>
<gene>
    <name evidence="7" type="ORF">PENARI_c007G10228</name>
</gene>
<evidence type="ECO:0000259" key="6">
    <source>
        <dbReference type="Pfam" id="PF01636"/>
    </source>
</evidence>
<dbReference type="SUPFAM" id="SSF56112">
    <property type="entry name" value="Protein kinase-like (PK-like)"/>
    <property type="match status" value="1"/>
</dbReference>
<organism evidence="7 8">
    <name type="scientific">Penicillium arizonense</name>
    <dbReference type="NCBI Taxonomy" id="1835702"/>
    <lineage>
        <taxon>Eukaryota</taxon>
        <taxon>Fungi</taxon>
        <taxon>Dikarya</taxon>
        <taxon>Ascomycota</taxon>
        <taxon>Pezizomycotina</taxon>
        <taxon>Eurotiomycetes</taxon>
        <taxon>Eurotiomycetidae</taxon>
        <taxon>Eurotiales</taxon>
        <taxon>Aspergillaceae</taxon>
        <taxon>Penicillium</taxon>
    </lineage>
</organism>
<keyword evidence="4" id="KW-0418">Kinase</keyword>
<dbReference type="InterPro" id="IPR011009">
    <property type="entry name" value="Kinase-like_dom_sf"/>
</dbReference>
<evidence type="ECO:0000313" key="8">
    <source>
        <dbReference type="Proteomes" id="UP000177622"/>
    </source>
</evidence>
<keyword evidence="5" id="KW-0067">ATP-binding</keyword>
<dbReference type="RefSeq" id="XP_022489051.1">
    <property type="nucleotide sequence ID" value="XM_022631161.1"/>
</dbReference>
<dbReference type="STRING" id="1835702.A0A1F5LK77"/>
<evidence type="ECO:0000256" key="2">
    <source>
        <dbReference type="ARBA" id="ARBA00022679"/>
    </source>
</evidence>
<comment type="caution">
    <text evidence="7">The sequence shown here is derived from an EMBL/GenBank/DDBJ whole genome shotgun (WGS) entry which is preliminary data.</text>
</comment>
<name>A0A1F5LK77_PENAI</name>
<proteinExistence type="inferred from homology"/>
<dbReference type="PANTHER" id="PTHR34273">
    <property type="entry name" value="METHYLTHIORIBOSE KINASE"/>
    <property type="match status" value="1"/>
</dbReference>
<keyword evidence="2" id="KW-0808">Transferase</keyword>
<dbReference type="AlphaFoldDB" id="A0A1F5LK77"/>
<comment type="similarity">
    <text evidence="1">Belongs to the methylthioribose kinase family.</text>
</comment>
<dbReference type="GO" id="GO:0005524">
    <property type="term" value="F:ATP binding"/>
    <property type="evidence" value="ECO:0007669"/>
    <property type="project" value="UniProtKB-KW"/>
</dbReference>
<accession>A0A1F5LK77</accession>
<dbReference type="PANTHER" id="PTHR34273:SF2">
    <property type="entry name" value="METHYLTHIORIBOSE KINASE"/>
    <property type="match status" value="1"/>
</dbReference>
<feature type="domain" description="Aminoglycoside phosphotransferase" evidence="6">
    <location>
        <begin position="25"/>
        <end position="296"/>
    </location>
</feature>
<dbReference type="Pfam" id="PF01636">
    <property type="entry name" value="APH"/>
    <property type="match status" value="1"/>
</dbReference>
<evidence type="ECO:0000256" key="5">
    <source>
        <dbReference type="ARBA" id="ARBA00022840"/>
    </source>
</evidence>
<reference evidence="7 8" key="1">
    <citation type="journal article" date="2016" name="Sci. Rep.">
        <title>Penicillium arizonense, a new, genome sequenced fungal species, reveals a high chemical diversity in secreted metabolites.</title>
        <authorList>
            <person name="Grijseels S."/>
            <person name="Nielsen J.C."/>
            <person name="Randelovic M."/>
            <person name="Nielsen J."/>
            <person name="Nielsen K.F."/>
            <person name="Workman M."/>
            <person name="Frisvad J.C."/>
        </authorList>
    </citation>
    <scope>NUCLEOTIDE SEQUENCE [LARGE SCALE GENOMIC DNA]</scope>
    <source>
        <strain evidence="7 8">CBS 141311</strain>
    </source>
</reference>
<evidence type="ECO:0000256" key="1">
    <source>
        <dbReference type="ARBA" id="ARBA00010165"/>
    </source>
</evidence>
<dbReference type="Gene3D" id="3.30.200.20">
    <property type="entry name" value="Phosphorylase Kinase, domain 1"/>
    <property type="match status" value="1"/>
</dbReference>
<dbReference type="Gene3D" id="3.90.1200.10">
    <property type="match status" value="1"/>
</dbReference>